<comment type="caution">
    <text evidence="1">The sequence shown here is derived from an EMBL/GenBank/DDBJ whole genome shotgun (WGS) entry which is preliminary data.</text>
</comment>
<accession>A0ACB9YIS0</accession>
<proteinExistence type="predicted"/>
<dbReference type="Proteomes" id="UP001497700">
    <property type="component" value="Unassembled WGS sequence"/>
</dbReference>
<sequence>MKFITFTSALFIAMVAGTPLANAGSGLVERDITPEELQLHKRECPEHPVPNPLCPTGAFMCYHADGNTQCVACGQAC</sequence>
<dbReference type="EMBL" id="MU393643">
    <property type="protein sequence ID" value="KAI4859296.1"/>
    <property type="molecule type" value="Genomic_DNA"/>
</dbReference>
<gene>
    <name evidence="1" type="ORF">F4820DRAFT_174762</name>
</gene>
<organism evidence="1 2">
    <name type="scientific">Hypoxylon rubiginosum</name>
    <dbReference type="NCBI Taxonomy" id="110542"/>
    <lineage>
        <taxon>Eukaryota</taxon>
        <taxon>Fungi</taxon>
        <taxon>Dikarya</taxon>
        <taxon>Ascomycota</taxon>
        <taxon>Pezizomycotina</taxon>
        <taxon>Sordariomycetes</taxon>
        <taxon>Xylariomycetidae</taxon>
        <taxon>Xylariales</taxon>
        <taxon>Hypoxylaceae</taxon>
        <taxon>Hypoxylon</taxon>
    </lineage>
</organism>
<evidence type="ECO:0000313" key="1">
    <source>
        <dbReference type="EMBL" id="KAI4859296.1"/>
    </source>
</evidence>
<evidence type="ECO:0000313" key="2">
    <source>
        <dbReference type="Proteomes" id="UP001497700"/>
    </source>
</evidence>
<reference evidence="1 2" key="1">
    <citation type="journal article" date="2022" name="New Phytol.">
        <title>Ecological generalism drives hyperdiversity of secondary metabolite gene clusters in xylarialean endophytes.</title>
        <authorList>
            <person name="Franco M.E.E."/>
            <person name="Wisecaver J.H."/>
            <person name="Arnold A.E."/>
            <person name="Ju Y.M."/>
            <person name="Slot J.C."/>
            <person name="Ahrendt S."/>
            <person name="Moore L.P."/>
            <person name="Eastman K.E."/>
            <person name="Scott K."/>
            <person name="Konkel Z."/>
            <person name="Mondo S.J."/>
            <person name="Kuo A."/>
            <person name="Hayes R.D."/>
            <person name="Haridas S."/>
            <person name="Andreopoulos B."/>
            <person name="Riley R."/>
            <person name="LaButti K."/>
            <person name="Pangilinan J."/>
            <person name="Lipzen A."/>
            <person name="Amirebrahimi M."/>
            <person name="Yan J."/>
            <person name="Adam C."/>
            <person name="Keymanesh K."/>
            <person name="Ng V."/>
            <person name="Louie K."/>
            <person name="Northen T."/>
            <person name="Drula E."/>
            <person name="Henrissat B."/>
            <person name="Hsieh H.M."/>
            <person name="Youens-Clark K."/>
            <person name="Lutzoni F."/>
            <person name="Miadlikowska J."/>
            <person name="Eastwood D.C."/>
            <person name="Hamelin R.C."/>
            <person name="Grigoriev I.V."/>
            <person name="U'Ren J.M."/>
        </authorList>
    </citation>
    <scope>NUCLEOTIDE SEQUENCE [LARGE SCALE GENOMIC DNA]</scope>
    <source>
        <strain evidence="1 2">CBS 119005</strain>
    </source>
</reference>
<name>A0ACB9YIS0_9PEZI</name>
<keyword evidence="2" id="KW-1185">Reference proteome</keyword>
<protein>
    <submittedName>
        <fullName evidence="1">Uncharacterized protein</fullName>
    </submittedName>
</protein>